<reference evidence="5" key="3">
    <citation type="submission" date="2015-04" db="UniProtKB">
        <authorList>
            <consortium name="EnsemblPlants"/>
        </authorList>
    </citation>
    <scope>IDENTIFICATION</scope>
    <source>
        <strain evidence="5">cv. Jemalong A17</strain>
    </source>
</reference>
<dbReference type="AlphaFoldDB" id="G7K8G5"/>
<dbReference type="FunFam" id="3.40.50.10140:FF:000007">
    <property type="entry name" value="Disease resistance protein (TIR-NBS-LRR class)"/>
    <property type="match status" value="1"/>
</dbReference>
<accession>G7K8G5</accession>
<dbReference type="EnsemblPlants" id="AET00466">
    <property type="protein sequence ID" value="AET00466"/>
    <property type="gene ID" value="MTR_5g092340"/>
</dbReference>
<dbReference type="PRINTS" id="PR00364">
    <property type="entry name" value="DISEASERSIST"/>
</dbReference>
<dbReference type="GO" id="GO:0005634">
    <property type="term" value="C:nucleus"/>
    <property type="evidence" value="ECO:0000318"/>
    <property type="project" value="GO_Central"/>
</dbReference>
<dbReference type="SUPFAM" id="SSF52200">
    <property type="entry name" value="Toll/Interleukin receptor TIR domain"/>
    <property type="match status" value="1"/>
</dbReference>
<dbReference type="Pfam" id="PF00931">
    <property type="entry name" value="NB-ARC"/>
    <property type="match status" value="1"/>
</dbReference>
<gene>
    <name evidence="3" type="ordered locus">MTR_5g092340</name>
    <name evidence="4" type="ORF">MtrunA17_Chr5g0443861</name>
</gene>
<dbReference type="EMBL" id="CM001221">
    <property type="protein sequence ID" value="AET00466.1"/>
    <property type="molecule type" value="Genomic_DNA"/>
</dbReference>
<organism evidence="3 6">
    <name type="scientific">Medicago truncatula</name>
    <name type="common">Barrel medic</name>
    <name type="synonym">Medicago tribuloides</name>
    <dbReference type="NCBI Taxonomy" id="3880"/>
    <lineage>
        <taxon>Eukaryota</taxon>
        <taxon>Viridiplantae</taxon>
        <taxon>Streptophyta</taxon>
        <taxon>Embryophyta</taxon>
        <taxon>Tracheophyta</taxon>
        <taxon>Spermatophyta</taxon>
        <taxon>Magnoliopsida</taxon>
        <taxon>eudicotyledons</taxon>
        <taxon>Gunneridae</taxon>
        <taxon>Pentapetalae</taxon>
        <taxon>rosids</taxon>
        <taxon>fabids</taxon>
        <taxon>Fabales</taxon>
        <taxon>Fabaceae</taxon>
        <taxon>Papilionoideae</taxon>
        <taxon>50 kb inversion clade</taxon>
        <taxon>NPAAA clade</taxon>
        <taxon>Hologalegina</taxon>
        <taxon>IRL clade</taxon>
        <taxon>Trifolieae</taxon>
        <taxon>Medicago</taxon>
    </lineage>
</organism>
<dbReference type="GO" id="GO:0016787">
    <property type="term" value="F:hydrolase activity"/>
    <property type="evidence" value="ECO:0007669"/>
    <property type="project" value="UniProtKB-KW"/>
</dbReference>
<keyword evidence="1" id="KW-0520">NAD</keyword>
<dbReference type="InterPro" id="IPR035897">
    <property type="entry name" value="Toll_tir_struct_dom_sf"/>
</dbReference>
<dbReference type="SMART" id="SM00255">
    <property type="entry name" value="TIR"/>
    <property type="match status" value="1"/>
</dbReference>
<dbReference type="Gene3D" id="3.40.50.10140">
    <property type="entry name" value="Toll/interleukin-1 receptor homology (TIR) domain"/>
    <property type="match status" value="1"/>
</dbReference>
<evidence type="ECO:0000313" key="3">
    <source>
        <dbReference type="EMBL" id="AET00466.1"/>
    </source>
</evidence>
<dbReference type="Gene3D" id="3.40.50.300">
    <property type="entry name" value="P-loop containing nucleotide triphosphate hydrolases"/>
    <property type="match status" value="1"/>
</dbReference>
<dbReference type="eggNOG" id="KOG4658">
    <property type="taxonomic scope" value="Eukaryota"/>
</dbReference>
<reference evidence="4" key="4">
    <citation type="journal article" date="2018" name="Nat. Plants">
        <title>Whole-genome landscape of Medicago truncatula symbiotic genes.</title>
        <authorList>
            <person name="Pecrix Y."/>
            <person name="Gamas P."/>
            <person name="Carrere S."/>
        </authorList>
    </citation>
    <scope>NUCLEOTIDE SEQUENCE</scope>
    <source>
        <tissue evidence="4">Leaves</tissue>
    </source>
</reference>
<reference evidence="3 6" key="1">
    <citation type="journal article" date="2011" name="Nature">
        <title>The Medicago genome provides insight into the evolution of rhizobial symbioses.</title>
        <authorList>
            <person name="Young N.D."/>
            <person name="Debelle F."/>
            <person name="Oldroyd G.E."/>
            <person name="Geurts R."/>
            <person name="Cannon S.B."/>
            <person name="Udvardi M.K."/>
            <person name="Benedito V.A."/>
            <person name="Mayer K.F."/>
            <person name="Gouzy J."/>
            <person name="Schoof H."/>
            <person name="Van de Peer Y."/>
            <person name="Proost S."/>
            <person name="Cook D.R."/>
            <person name="Meyers B.C."/>
            <person name="Spannagl M."/>
            <person name="Cheung F."/>
            <person name="De Mita S."/>
            <person name="Krishnakumar V."/>
            <person name="Gundlach H."/>
            <person name="Zhou S."/>
            <person name="Mudge J."/>
            <person name="Bharti A.K."/>
            <person name="Murray J.D."/>
            <person name="Naoumkina M.A."/>
            <person name="Rosen B."/>
            <person name="Silverstein K.A."/>
            <person name="Tang H."/>
            <person name="Rombauts S."/>
            <person name="Zhao P.X."/>
            <person name="Zhou P."/>
            <person name="Barbe V."/>
            <person name="Bardou P."/>
            <person name="Bechner M."/>
            <person name="Bellec A."/>
            <person name="Berger A."/>
            <person name="Berges H."/>
            <person name="Bidwell S."/>
            <person name="Bisseling T."/>
            <person name="Choisne N."/>
            <person name="Couloux A."/>
            <person name="Denny R."/>
            <person name="Deshpande S."/>
            <person name="Dai X."/>
            <person name="Doyle J.J."/>
            <person name="Dudez A.M."/>
            <person name="Farmer A.D."/>
            <person name="Fouteau S."/>
            <person name="Franken C."/>
            <person name="Gibelin C."/>
            <person name="Gish J."/>
            <person name="Goldstein S."/>
            <person name="Gonzalez A.J."/>
            <person name="Green P.J."/>
            <person name="Hallab A."/>
            <person name="Hartog M."/>
            <person name="Hua A."/>
            <person name="Humphray S.J."/>
            <person name="Jeong D.H."/>
            <person name="Jing Y."/>
            <person name="Jocker A."/>
            <person name="Kenton S.M."/>
            <person name="Kim D.J."/>
            <person name="Klee K."/>
            <person name="Lai H."/>
            <person name="Lang C."/>
            <person name="Lin S."/>
            <person name="Macmil S.L."/>
            <person name="Magdelenat G."/>
            <person name="Matthews L."/>
            <person name="McCorrison J."/>
            <person name="Monaghan E.L."/>
            <person name="Mun J.H."/>
            <person name="Najar F.Z."/>
            <person name="Nicholson C."/>
            <person name="Noirot C."/>
            <person name="O'Bleness M."/>
            <person name="Paule C.R."/>
            <person name="Poulain J."/>
            <person name="Prion F."/>
            <person name="Qin B."/>
            <person name="Qu C."/>
            <person name="Retzel E.F."/>
            <person name="Riddle C."/>
            <person name="Sallet E."/>
            <person name="Samain S."/>
            <person name="Samson N."/>
            <person name="Sanders I."/>
            <person name="Saurat O."/>
            <person name="Scarpelli C."/>
            <person name="Schiex T."/>
            <person name="Segurens B."/>
            <person name="Severin A.J."/>
            <person name="Sherrier D.J."/>
            <person name="Shi R."/>
            <person name="Sims S."/>
            <person name="Singer S.R."/>
            <person name="Sinharoy S."/>
            <person name="Sterck L."/>
            <person name="Viollet A."/>
            <person name="Wang B.B."/>
            <person name="Wang K."/>
            <person name="Wang M."/>
            <person name="Wang X."/>
            <person name="Warfsmann J."/>
            <person name="Weissenbach J."/>
            <person name="White D.D."/>
            <person name="White J.D."/>
            <person name="Wiley G.B."/>
            <person name="Wincker P."/>
            <person name="Xing Y."/>
            <person name="Yang L."/>
            <person name="Yao Z."/>
            <person name="Ying F."/>
            <person name="Zhai J."/>
            <person name="Zhou L."/>
            <person name="Zuber A."/>
            <person name="Denarie J."/>
            <person name="Dixon R.A."/>
            <person name="May G.D."/>
            <person name="Schwartz D.C."/>
            <person name="Rogers J."/>
            <person name="Quetier F."/>
            <person name="Town C.D."/>
            <person name="Roe B.A."/>
        </authorList>
    </citation>
    <scope>NUCLEOTIDE SEQUENCE [LARGE SCALE GENOMIC DNA]</scope>
    <source>
        <strain evidence="3">A17</strain>
        <strain evidence="5 6">cv. Jemalong A17</strain>
    </source>
</reference>
<evidence type="ECO:0000256" key="1">
    <source>
        <dbReference type="ARBA" id="ARBA00023027"/>
    </source>
</evidence>
<dbReference type="OMA" id="TWMSKTE"/>
<dbReference type="Proteomes" id="UP000002051">
    <property type="component" value="Chromosome 5"/>
</dbReference>
<keyword evidence="6" id="KW-1185">Reference proteome</keyword>
<dbReference type="GO" id="GO:0043531">
    <property type="term" value="F:ADP binding"/>
    <property type="evidence" value="ECO:0007669"/>
    <property type="project" value="InterPro"/>
</dbReference>
<dbReference type="PaxDb" id="3880-AET00466"/>
<evidence type="ECO:0000313" key="5">
    <source>
        <dbReference type="EnsemblPlants" id="AET00466"/>
    </source>
</evidence>
<dbReference type="EMBL" id="PSQE01000005">
    <property type="protein sequence ID" value="RHN57756.1"/>
    <property type="molecule type" value="Genomic_DNA"/>
</dbReference>
<dbReference type="GO" id="GO:0007165">
    <property type="term" value="P:signal transduction"/>
    <property type="evidence" value="ECO:0000318"/>
    <property type="project" value="GO_Central"/>
</dbReference>
<feature type="domain" description="TIR" evidence="2">
    <location>
        <begin position="379"/>
        <end position="545"/>
    </location>
</feature>
<protein>
    <submittedName>
        <fullName evidence="3">NB-ARC domain protein</fullName>
    </submittedName>
    <submittedName>
        <fullName evidence="4">Putative TIR domain, P-loop containing nucleoside triphosphate hydrolase</fullName>
    </submittedName>
</protein>
<dbReference type="Gramene" id="rna33340">
    <property type="protein sequence ID" value="RHN57756.1"/>
    <property type="gene ID" value="gene33340"/>
</dbReference>
<evidence type="ECO:0000259" key="2">
    <source>
        <dbReference type="PROSITE" id="PS50104"/>
    </source>
</evidence>
<dbReference type="ExpressionAtlas" id="G7K8G5">
    <property type="expression patterns" value="differential"/>
</dbReference>
<dbReference type="InterPro" id="IPR027417">
    <property type="entry name" value="P-loop_NTPase"/>
</dbReference>
<evidence type="ECO:0000313" key="4">
    <source>
        <dbReference type="EMBL" id="RHN57756.1"/>
    </source>
</evidence>
<dbReference type="Proteomes" id="UP000265566">
    <property type="component" value="Chromosome 5"/>
</dbReference>
<dbReference type="InterPro" id="IPR003593">
    <property type="entry name" value="AAA+_ATPase"/>
</dbReference>
<dbReference type="InterPro" id="IPR044974">
    <property type="entry name" value="Disease_R_plants"/>
</dbReference>
<dbReference type="SUPFAM" id="SSF52540">
    <property type="entry name" value="P-loop containing nucleoside triphosphate hydrolases"/>
    <property type="match status" value="1"/>
</dbReference>
<dbReference type="GO" id="GO:0006952">
    <property type="term" value="P:defense response"/>
    <property type="evidence" value="ECO:0007669"/>
    <property type="project" value="InterPro"/>
</dbReference>
<dbReference type="PANTHER" id="PTHR11017:SF570">
    <property type="entry name" value="DISEASE RESISTANCE PROTEIN (TIR-NBS CLASS)-RELATED"/>
    <property type="match status" value="1"/>
</dbReference>
<dbReference type="PROSITE" id="PS50104">
    <property type="entry name" value="TIR"/>
    <property type="match status" value="1"/>
</dbReference>
<dbReference type="SMART" id="SM00382">
    <property type="entry name" value="AAA"/>
    <property type="match status" value="1"/>
</dbReference>
<keyword evidence="4" id="KW-0378">Hydrolase</keyword>
<dbReference type="InterPro" id="IPR002182">
    <property type="entry name" value="NB-ARC"/>
</dbReference>
<sequence length="545" mass="62807">MDYLPTGFITTYKQSIIATCLVGTCILVSQIDERRDNRARKTIKNVESEKMKVISNRDHVKKKIEATDRLTERVNDDVFEWLRETEIVLQEVGNMTVVDELGQLSRQEKHRQLTNDGAVKHRHKMLDKLKALNIRCEFKLFSSPIPSLEHFSSENFVCFASTKEASDRLLQALQSDNSYKIGLYGKRGSGKTTLVKAVAEKAKYSKFFDEVLFINVSQNPNIKRIQDEIANELNLEFDVNTEAGRTRKIYLTLANMDRQILVILDDVSENLDPEKVGIPCNSNRCKVLLTTCRQQDCEFIHCQREIQLSPLSTEEAWTLFKKHSGIDNESSSDLKNVAYNVAIECEGLPRTIIDAGSSLRSKPIEEWKASLDHLKYSRSQYDIFLSFKGEDTRYSFTGFLYNILCREGFKTFMDDEELKGGNEISSSLIKAIEASRISIVVFSENFADSPWCLDELVTMLKCKERKNQQILPIFYKIEPSWVRHQRNSYGKAMTKHEEEFGNDSEKVNKWRSALCEVANLSGEHHKYGYEYKLVQKIVERIRSQT</sequence>
<reference evidence="3 6" key="2">
    <citation type="journal article" date="2014" name="BMC Genomics">
        <title>An improved genome release (version Mt4.0) for the model legume Medicago truncatula.</title>
        <authorList>
            <person name="Tang H."/>
            <person name="Krishnakumar V."/>
            <person name="Bidwell S."/>
            <person name="Rosen B."/>
            <person name="Chan A."/>
            <person name="Zhou S."/>
            <person name="Gentzbittel L."/>
            <person name="Childs K.L."/>
            <person name="Yandell M."/>
            <person name="Gundlach H."/>
            <person name="Mayer K.F."/>
            <person name="Schwartz D.C."/>
            <person name="Town C.D."/>
        </authorList>
    </citation>
    <scope>GENOME REANNOTATION</scope>
    <source>
        <strain evidence="5 6">cv. Jemalong A17</strain>
    </source>
</reference>
<dbReference type="Pfam" id="PF01582">
    <property type="entry name" value="TIR"/>
    <property type="match status" value="1"/>
</dbReference>
<proteinExistence type="predicted"/>
<dbReference type="InterPro" id="IPR000157">
    <property type="entry name" value="TIR_dom"/>
</dbReference>
<name>G7K8G5_MEDTR</name>
<dbReference type="PANTHER" id="PTHR11017">
    <property type="entry name" value="LEUCINE-RICH REPEAT-CONTAINING PROTEIN"/>
    <property type="match status" value="1"/>
</dbReference>
<evidence type="ECO:0000313" key="6">
    <source>
        <dbReference type="Proteomes" id="UP000002051"/>
    </source>
</evidence>